<dbReference type="GO" id="GO:0004176">
    <property type="term" value="F:ATP-dependent peptidase activity"/>
    <property type="evidence" value="ECO:0007669"/>
    <property type="project" value="InterPro"/>
</dbReference>
<dbReference type="GO" id="GO:0005524">
    <property type="term" value="F:ATP binding"/>
    <property type="evidence" value="ECO:0007669"/>
    <property type="project" value="UniProtKB-KW"/>
</dbReference>
<evidence type="ECO:0000313" key="21">
    <source>
        <dbReference type="Proteomes" id="UP000015101"/>
    </source>
</evidence>
<keyword evidence="16" id="KW-0472">Membrane</keyword>
<evidence type="ECO:0000256" key="16">
    <source>
        <dbReference type="ARBA" id="ARBA00023136"/>
    </source>
</evidence>
<dbReference type="OrthoDB" id="1413014at2759"/>
<reference evidence="20" key="3">
    <citation type="submission" date="2015-06" db="UniProtKB">
        <authorList>
            <consortium name="EnsemblMetazoa"/>
        </authorList>
    </citation>
    <scope>IDENTIFICATION</scope>
</reference>
<dbReference type="PANTHER" id="PTHR43655:SF8">
    <property type="entry name" value="PARAPLEGIN"/>
    <property type="match status" value="1"/>
</dbReference>
<dbReference type="GO" id="GO:0005745">
    <property type="term" value="C:m-AAA complex"/>
    <property type="evidence" value="ECO:0000318"/>
    <property type="project" value="GO_Central"/>
</dbReference>
<evidence type="ECO:0000256" key="7">
    <source>
        <dbReference type="ARBA" id="ARBA00022692"/>
    </source>
</evidence>
<dbReference type="SMART" id="SM00382">
    <property type="entry name" value="AAA"/>
    <property type="match status" value="1"/>
</dbReference>
<evidence type="ECO:0000256" key="12">
    <source>
        <dbReference type="ARBA" id="ARBA00022840"/>
    </source>
</evidence>
<evidence type="ECO:0000256" key="5">
    <source>
        <dbReference type="ARBA" id="ARBA00010550"/>
    </source>
</evidence>
<feature type="region of interest" description="Disordered" evidence="17">
    <location>
        <begin position="451"/>
        <end position="521"/>
    </location>
</feature>
<keyword evidence="7" id="KW-0812">Transmembrane</keyword>
<name>T1G263_HELRO</name>
<keyword evidence="13" id="KW-0809">Transit peptide</keyword>
<comment type="similarity">
    <text evidence="5">In the N-terminal section; belongs to the AAA ATPase family.</text>
</comment>
<dbReference type="GO" id="GO:0016887">
    <property type="term" value="F:ATP hydrolysis activity"/>
    <property type="evidence" value="ECO:0007669"/>
    <property type="project" value="InterPro"/>
</dbReference>
<dbReference type="Proteomes" id="UP000015101">
    <property type="component" value="Unassembled WGS sequence"/>
</dbReference>
<dbReference type="STRING" id="6412.T1G263"/>
<dbReference type="FunFam" id="1.10.8.60:FF:000033">
    <property type="entry name" value="paraplegin isoform X1"/>
    <property type="match status" value="1"/>
</dbReference>
<dbReference type="InterPro" id="IPR041569">
    <property type="entry name" value="AAA_lid_3"/>
</dbReference>
<dbReference type="GeneID" id="20215161"/>
<evidence type="ECO:0000256" key="6">
    <source>
        <dbReference type="ARBA" id="ARBA00022670"/>
    </source>
</evidence>
<evidence type="ECO:0000256" key="4">
    <source>
        <dbReference type="ARBA" id="ARBA00010044"/>
    </source>
</evidence>
<organism evidence="20 21">
    <name type="scientific">Helobdella robusta</name>
    <name type="common">Californian leech</name>
    <dbReference type="NCBI Taxonomy" id="6412"/>
    <lineage>
        <taxon>Eukaryota</taxon>
        <taxon>Metazoa</taxon>
        <taxon>Spiralia</taxon>
        <taxon>Lophotrochozoa</taxon>
        <taxon>Annelida</taxon>
        <taxon>Clitellata</taxon>
        <taxon>Hirudinea</taxon>
        <taxon>Rhynchobdellida</taxon>
        <taxon>Glossiphoniidae</taxon>
        <taxon>Helobdella</taxon>
    </lineage>
</organism>
<evidence type="ECO:0000256" key="13">
    <source>
        <dbReference type="ARBA" id="ARBA00022946"/>
    </source>
</evidence>
<reference evidence="21" key="1">
    <citation type="submission" date="2012-12" db="EMBL/GenBank/DDBJ databases">
        <authorList>
            <person name="Hellsten U."/>
            <person name="Grimwood J."/>
            <person name="Chapman J.A."/>
            <person name="Shapiro H."/>
            <person name="Aerts A."/>
            <person name="Otillar R.P."/>
            <person name="Terry A.Y."/>
            <person name="Boore J.L."/>
            <person name="Simakov O."/>
            <person name="Marletaz F."/>
            <person name="Cho S.-J."/>
            <person name="Edsinger-Gonzales E."/>
            <person name="Havlak P."/>
            <person name="Kuo D.-H."/>
            <person name="Larsson T."/>
            <person name="Lv J."/>
            <person name="Arendt D."/>
            <person name="Savage R."/>
            <person name="Osoegawa K."/>
            <person name="de Jong P."/>
            <person name="Lindberg D.R."/>
            <person name="Seaver E.C."/>
            <person name="Weisblat D.A."/>
            <person name="Putnam N.H."/>
            <person name="Grigoriev I.V."/>
            <person name="Rokhsar D.S."/>
        </authorList>
    </citation>
    <scope>NUCLEOTIDE SEQUENCE</scope>
</reference>
<dbReference type="SUPFAM" id="SSF140990">
    <property type="entry name" value="FtsH protease domain-like"/>
    <property type="match status" value="1"/>
</dbReference>
<dbReference type="CDD" id="cd19501">
    <property type="entry name" value="RecA-like_FtsH"/>
    <property type="match status" value="1"/>
</dbReference>
<dbReference type="RefSeq" id="XP_009013891.1">
    <property type="nucleotide sequence ID" value="XM_009015643.1"/>
</dbReference>
<keyword evidence="15" id="KW-0482">Metalloprotease</keyword>
<dbReference type="Pfam" id="PF01434">
    <property type="entry name" value="Peptidase_M41"/>
    <property type="match status" value="1"/>
</dbReference>
<keyword evidence="12" id="KW-0067">ATP-binding</keyword>
<keyword evidence="10" id="KW-0378">Hydrolase</keyword>
<reference evidence="19 21" key="2">
    <citation type="journal article" date="2013" name="Nature">
        <title>Insights into bilaterian evolution from three spiralian genomes.</title>
        <authorList>
            <person name="Simakov O."/>
            <person name="Marletaz F."/>
            <person name="Cho S.J."/>
            <person name="Edsinger-Gonzales E."/>
            <person name="Havlak P."/>
            <person name="Hellsten U."/>
            <person name="Kuo D.H."/>
            <person name="Larsson T."/>
            <person name="Lv J."/>
            <person name="Arendt D."/>
            <person name="Savage R."/>
            <person name="Osoegawa K."/>
            <person name="de Jong P."/>
            <person name="Grimwood J."/>
            <person name="Chapman J.A."/>
            <person name="Shapiro H."/>
            <person name="Aerts A."/>
            <person name="Otillar R.P."/>
            <person name="Terry A.Y."/>
            <person name="Boore J.L."/>
            <person name="Grigoriev I.V."/>
            <person name="Lindberg D.R."/>
            <person name="Seaver E.C."/>
            <person name="Weisblat D.A."/>
            <person name="Putnam N.H."/>
            <person name="Rokhsar D.S."/>
        </authorList>
    </citation>
    <scope>NUCLEOTIDE SEQUENCE</scope>
</reference>
<dbReference type="HOGENOM" id="CLU_000688_16_2_1"/>
<keyword evidence="6" id="KW-0645">Protease</keyword>
<proteinExistence type="inferred from homology"/>
<dbReference type="InterPro" id="IPR037219">
    <property type="entry name" value="Peptidase_M41-like"/>
</dbReference>
<protein>
    <recommendedName>
        <fullName evidence="18">AAA+ ATPase domain-containing protein</fullName>
    </recommendedName>
</protein>
<evidence type="ECO:0000256" key="11">
    <source>
        <dbReference type="ARBA" id="ARBA00022833"/>
    </source>
</evidence>
<dbReference type="KEGG" id="hro:HELRODRAFT_75552"/>
<dbReference type="AlphaFoldDB" id="T1G263"/>
<dbReference type="InParanoid" id="T1G263"/>
<evidence type="ECO:0000256" key="9">
    <source>
        <dbReference type="ARBA" id="ARBA00022741"/>
    </source>
</evidence>
<comment type="cofactor">
    <cofactor evidence="1">
        <name>Zn(2+)</name>
        <dbReference type="ChEBI" id="CHEBI:29105"/>
    </cofactor>
</comment>
<gene>
    <name evidence="20" type="primary">20215161</name>
    <name evidence="19" type="ORF">HELRODRAFT_75552</name>
</gene>
<evidence type="ECO:0000256" key="17">
    <source>
        <dbReference type="SAM" id="MobiDB-lite"/>
    </source>
</evidence>
<sequence>MRVDLLTKKGKGITFQDVAGLHEAKIEIMEFVDYLKNPKSYQSLGAKIPRGALLLGPPGCGKTLLAKAVATEAKVPFLAMAGSEFVEMLGGLGAARVRDLFKEARSRSPCIVYIDEIDAIGRKRSGDNWSPGSSEEEHTLNQLLVEMDGIGTKEGVIVLGSTNRAEVLDKALLRAGRFDRHILIDFPTLKERLEIFEIYLKTLKLKQPPRAYSENLAQMSPGMSGADIANICNEAALHAARLGHKNVDFSDFDYAVERVTAGVAKKSRVLSELEKKVVSYHEAGHALVGWLLEHTNCLLKVSIIPRTNHVLGFAHYIPQDRHLFSSEALFQQMSLLLGGRVAESLTFNSVTSGAEDDLKKVTKMAYDQVRVMGMNERVGLVSFPTSSSSSSEYSLKPFSKETARMIDHEARLLVAKVYKFTEKLLTENKEKLKRVAEALLEKETLSYSDMEQLVGPPPFGKKQLVRRPISEDGGDQDGGGGGEGRGMKGKADRGNDEREGGMKGESDGKNGGGFKGVYRTK</sequence>
<dbReference type="InterPro" id="IPR003959">
    <property type="entry name" value="ATPase_AAA_core"/>
</dbReference>
<comment type="subcellular location">
    <subcellularLocation>
        <location evidence="2">Membrane</location>
        <topology evidence="2">Multi-pass membrane protein</topology>
    </subcellularLocation>
    <subcellularLocation>
        <location evidence="3">Mitochondrion</location>
    </subcellularLocation>
</comment>
<dbReference type="Gene3D" id="1.20.58.760">
    <property type="entry name" value="Peptidase M41"/>
    <property type="match status" value="1"/>
</dbReference>
<evidence type="ECO:0000256" key="14">
    <source>
        <dbReference type="ARBA" id="ARBA00022989"/>
    </source>
</evidence>
<dbReference type="GO" id="GO:0046872">
    <property type="term" value="F:metal ion binding"/>
    <property type="evidence" value="ECO:0007669"/>
    <property type="project" value="UniProtKB-KW"/>
</dbReference>
<dbReference type="SUPFAM" id="SSF52540">
    <property type="entry name" value="P-loop containing nucleoside triphosphate hydrolases"/>
    <property type="match status" value="1"/>
</dbReference>
<dbReference type="FunCoup" id="T1G263">
    <property type="interactions" value="817"/>
</dbReference>
<dbReference type="EMBL" id="AMQM01003400">
    <property type="status" value="NOT_ANNOTATED_CDS"/>
    <property type="molecule type" value="Genomic_DNA"/>
</dbReference>
<dbReference type="InterPro" id="IPR027417">
    <property type="entry name" value="P-loop_NTPase"/>
</dbReference>
<dbReference type="MEROPS" id="M41.006"/>
<keyword evidence="11" id="KW-0862">Zinc</keyword>
<evidence type="ECO:0000256" key="15">
    <source>
        <dbReference type="ARBA" id="ARBA00023049"/>
    </source>
</evidence>
<dbReference type="GO" id="GO:0034982">
    <property type="term" value="P:mitochondrial protein processing"/>
    <property type="evidence" value="ECO:0000318"/>
    <property type="project" value="GO_Central"/>
</dbReference>
<comment type="similarity">
    <text evidence="4">In the C-terminal section; belongs to the peptidase M41 family.</text>
</comment>
<evidence type="ECO:0000313" key="19">
    <source>
        <dbReference type="EMBL" id="ESO08102.1"/>
    </source>
</evidence>
<dbReference type="FunFam" id="3.40.50.300:FF:000277">
    <property type="entry name" value="ATP-dependent zinc metalloprotease FtsH"/>
    <property type="match status" value="1"/>
</dbReference>
<dbReference type="OMA" id="HMEYDQT"/>
<evidence type="ECO:0000256" key="3">
    <source>
        <dbReference type="ARBA" id="ARBA00004173"/>
    </source>
</evidence>
<evidence type="ECO:0000256" key="10">
    <source>
        <dbReference type="ARBA" id="ARBA00022801"/>
    </source>
</evidence>
<dbReference type="PANTHER" id="PTHR43655">
    <property type="entry name" value="ATP-DEPENDENT PROTEASE"/>
    <property type="match status" value="1"/>
</dbReference>
<dbReference type="InterPro" id="IPR003593">
    <property type="entry name" value="AAA+_ATPase"/>
</dbReference>
<dbReference type="eggNOG" id="KOG0731">
    <property type="taxonomic scope" value="Eukaryota"/>
</dbReference>
<dbReference type="FunFam" id="1.20.58.760:FF:000003">
    <property type="entry name" value="AFG3-like AAA ATPase 2"/>
    <property type="match status" value="1"/>
</dbReference>
<dbReference type="Pfam" id="PF17862">
    <property type="entry name" value="AAA_lid_3"/>
    <property type="match status" value="1"/>
</dbReference>
<evidence type="ECO:0000313" key="20">
    <source>
        <dbReference type="EnsemblMetazoa" id="HelroP75552"/>
    </source>
</evidence>
<dbReference type="GO" id="GO:0004222">
    <property type="term" value="F:metalloendopeptidase activity"/>
    <property type="evidence" value="ECO:0000318"/>
    <property type="project" value="GO_Central"/>
</dbReference>
<dbReference type="Gene3D" id="3.40.50.300">
    <property type="entry name" value="P-loop containing nucleotide triphosphate hydrolases"/>
    <property type="match status" value="1"/>
</dbReference>
<dbReference type="InterPro" id="IPR050928">
    <property type="entry name" value="ATP-dep_Zn_Metalloprotease"/>
</dbReference>
<dbReference type="EMBL" id="KB096134">
    <property type="protein sequence ID" value="ESO08102.1"/>
    <property type="molecule type" value="Genomic_DNA"/>
</dbReference>
<dbReference type="InterPro" id="IPR000642">
    <property type="entry name" value="Peptidase_M41"/>
</dbReference>
<dbReference type="CTD" id="20215161"/>
<keyword evidence="9" id="KW-0547">Nucleotide-binding</keyword>
<dbReference type="Pfam" id="PF00004">
    <property type="entry name" value="AAA"/>
    <property type="match status" value="1"/>
</dbReference>
<evidence type="ECO:0000256" key="1">
    <source>
        <dbReference type="ARBA" id="ARBA00001947"/>
    </source>
</evidence>
<feature type="compositionally biased region" description="Basic and acidic residues" evidence="17">
    <location>
        <begin position="485"/>
        <end position="508"/>
    </location>
</feature>
<dbReference type="Gene3D" id="1.10.8.60">
    <property type="match status" value="1"/>
</dbReference>
<keyword evidence="14" id="KW-1133">Transmembrane helix</keyword>
<evidence type="ECO:0000256" key="8">
    <source>
        <dbReference type="ARBA" id="ARBA00022723"/>
    </source>
</evidence>
<keyword evidence="8" id="KW-0479">Metal-binding</keyword>
<keyword evidence="21" id="KW-1185">Reference proteome</keyword>
<dbReference type="EnsemblMetazoa" id="HelroT75552">
    <property type="protein sequence ID" value="HelroP75552"/>
    <property type="gene ID" value="HelroG75552"/>
</dbReference>
<evidence type="ECO:0000259" key="18">
    <source>
        <dbReference type="SMART" id="SM00382"/>
    </source>
</evidence>
<feature type="domain" description="AAA+ ATPase" evidence="18">
    <location>
        <begin position="48"/>
        <end position="188"/>
    </location>
</feature>
<accession>T1G263</accession>
<evidence type="ECO:0000256" key="2">
    <source>
        <dbReference type="ARBA" id="ARBA00004141"/>
    </source>
</evidence>